<name>A0A371XB84_9HYPH</name>
<dbReference type="Pfam" id="PF03837">
    <property type="entry name" value="RecT"/>
    <property type="match status" value="1"/>
</dbReference>
<feature type="compositionally biased region" description="Basic and acidic residues" evidence="1">
    <location>
        <begin position="210"/>
        <end position="251"/>
    </location>
</feature>
<protein>
    <recommendedName>
        <fullName evidence="4">Recombinase RecT</fullName>
    </recommendedName>
</protein>
<gene>
    <name evidence="2" type="ORF">DYI37_03365</name>
</gene>
<dbReference type="Proteomes" id="UP000264310">
    <property type="component" value="Unassembled WGS sequence"/>
</dbReference>
<comment type="caution">
    <text evidence="2">The sequence shown here is derived from an EMBL/GenBank/DDBJ whole genome shotgun (WGS) entry which is preliminary data.</text>
</comment>
<dbReference type="EMBL" id="QURL01000001">
    <property type="protein sequence ID" value="RFC66493.1"/>
    <property type="molecule type" value="Genomic_DNA"/>
</dbReference>
<dbReference type="GO" id="GO:0006259">
    <property type="term" value="P:DNA metabolic process"/>
    <property type="evidence" value="ECO:0007669"/>
    <property type="project" value="InterPro"/>
</dbReference>
<sequence length="396" mass="42511">MSNALAVQNDRTSINSVAFGRGDNGGQIAPQNLGDIVRFAEVMSKADIAIPKHLRQNPGACLAVCMQAFQWEMDPFAVAQKSYDVGGRMAYEAQLIAAVINTRAGLAKRPAIEYRGAGADRQCVVTFEADDGSTHVYESPRFSTITPKNSPLWKSDPDQQLAYYSVRAGARRHFPEVILGVYDRDELSGAKDVTPEPRPSLSARLAAAKPHSDPSEPDEGFSRSHVAGEIEGRQEGGEGRYRDPDTSDHSGDVTNMVDAGQGDPAGSGEEINAEAPSDKGLDPAGDPGGNQSEDGHVDPADEREPDLSSNVTNLLAEAASKFLAAATNADLSERERQQAIGSNLSVWKKEIGEDHHDRLKKVVDRANDVITGKSNLNMAVKLIAAEIGAREEDVRP</sequence>
<accession>A0A371XB84</accession>
<keyword evidence="3" id="KW-1185">Reference proteome</keyword>
<proteinExistence type="predicted"/>
<evidence type="ECO:0000256" key="1">
    <source>
        <dbReference type="SAM" id="MobiDB-lite"/>
    </source>
</evidence>
<evidence type="ECO:0000313" key="3">
    <source>
        <dbReference type="Proteomes" id="UP000264310"/>
    </source>
</evidence>
<organism evidence="2 3">
    <name type="scientific">Fulvimarina endophytica</name>
    <dbReference type="NCBI Taxonomy" id="2293836"/>
    <lineage>
        <taxon>Bacteria</taxon>
        <taxon>Pseudomonadati</taxon>
        <taxon>Pseudomonadota</taxon>
        <taxon>Alphaproteobacteria</taxon>
        <taxon>Hyphomicrobiales</taxon>
        <taxon>Aurantimonadaceae</taxon>
        <taxon>Fulvimarina</taxon>
    </lineage>
</organism>
<dbReference type="GO" id="GO:0003677">
    <property type="term" value="F:DNA binding"/>
    <property type="evidence" value="ECO:0007669"/>
    <property type="project" value="InterPro"/>
</dbReference>
<reference evidence="2 3" key="1">
    <citation type="submission" date="2018-08" db="EMBL/GenBank/DDBJ databases">
        <title>Fulvimarina sp. 85, whole genome shotgun sequence.</title>
        <authorList>
            <person name="Tuo L."/>
        </authorList>
    </citation>
    <scope>NUCLEOTIDE SEQUENCE [LARGE SCALE GENOMIC DNA]</scope>
    <source>
        <strain evidence="2 3">85</strain>
    </source>
</reference>
<dbReference type="AlphaFoldDB" id="A0A371XB84"/>
<evidence type="ECO:0000313" key="2">
    <source>
        <dbReference type="EMBL" id="RFC66493.1"/>
    </source>
</evidence>
<evidence type="ECO:0008006" key="4">
    <source>
        <dbReference type="Google" id="ProtNLM"/>
    </source>
</evidence>
<dbReference type="InterPro" id="IPR018330">
    <property type="entry name" value="RecT_fam"/>
</dbReference>
<feature type="compositionally biased region" description="Basic and acidic residues" evidence="1">
    <location>
        <begin position="293"/>
        <end position="306"/>
    </location>
</feature>
<feature type="region of interest" description="Disordered" evidence="1">
    <location>
        <begin position="189"/>
        <end position="310"/>
    </location>
</feature>